<name>A0A0D9WW91_9ORYZ</name>
<dbReference type="NCBIfam" id="TIGR01640">
    <property type="entry name" value="F_box_assoc_1"/>
    <property type="match status" value="1"/>
</dbReference>
<evidence type="ECO:0000313" key="4">
    <source>
        <dbReference type="Proteomes" id="UP000032180"/>
    </source>
</evidence>
<feature type="region of interest" description="Disordered" evidence="1">
    <location>
        <begin position="21"/>
        <end position="58"/>
    </location>
</feature>
<dbReference type="Gramene" id="LPERR07G04680.1">
    <property type="protein sequence ID" value="LPERR07G04680.1"/>
    <property type="gene ID" value="LPERR07G04680"/>
</dbReference>
<dbReference type="Pfam" id="PF12937">
    <property type="entry name" value="F-box-like"/>
    <property type="match status" value="1"/>
</dbReference>
<dbReference type="EnsemblPlants" id="LPERR07G04680.1">
    <property type="protein sequence ID" value="LPERR07G04680.1"/>
    <property type="gene ID" value="LPERR07G04680"/>
</dbReference>
<evidence type="ECO:0000256" key="1">
    <source>
        <dbReference type="SAM" id="MobiDB-lite"/>
    </source>
</evidence>
<reference evidence="3" key="3">
    <citation type="submission" date="2015-04" db="UniProtKB">
        <authorList>
            <consortium name="EnsemblPlants"/>
        </authorList>
    </citation>
    <scope>IDENTIFICATION</scope>
</reference>
<dbReference type="HOGENOM" id="CLU_033501_0_0_1"/>
<dbReference type="Pfam" id="PF07734">
    <property type="entry name" value="FBA_1"/>
    <property type="match status" value="1"/>
</dbReference>
<dbReference type="eggNOG" id="ENOG502R423">
    <property type="taxonomic scope" value="Eukaryota"/>
</dbReference>
<dbReference type="PANTHER" id="PTHR31111:SF136">
    <property type="entry name" value="F-BOX ASSOCIATED DOMAIN-CONTAINING PROTEIN"/>
    <property type="match status" value="1"/>
</dbReference>
<dbReference type="CDD" id="cd22157">
    <property type="entry name" value="F-box_AtFBW1-like"/>
    <property type="match status" value="1"/>
</dbReference>
<evidence type="ECO:0000313" key="3">
    <source>
        <dbReference type="EnsemblPlants" id="LPERR07G04680.1"/>
    </source>
</evidence>
<feature type="domain" description="F-box" evidence="2">
    <location>
        <begin position="69"/>
        <end position="109"/>
    </location>
</feature>
<sequence>MVKPVRWFPSAASRRNTLAVRIAGRRSPRRKPVRSCPSAKPPSPSTASSHRAPVGVESSRRSVDLDGVLPPDLLVEILLRLTSKSICRLRAVCRSWLSFTSDPYFASAHAARHPLPLLAIGVARNFPTMTVDLMDLSGNVVKRIPQDGIGKVVSITSDLVFIDRNYHSSVLDPTTGSTISVLPHHQYQKHDKYALSAGCVWFAFGRTAGSIGEYKFVRILLKEYDYVSCEVITVSDMNGKWRKMENPPSYLDFFCNSGLVFKGVAYFLLSNYSEPSLIETGCLPSLDLTTEKWSMTLQGPVKTIIEEADGTLDYYCLTNRLSLAELKGTLTIAFSNKRLHVADIWFLVDSDKGSWSKEYRINVLDGIMHGDFFRVQPLLVMDDGKVVLLLKRGSIEMLQIYSPVTNTSLDITQIISNYYGGVPTKEC</sequence>
<dbReference type="InterPro" id="IPR006527">
    <property type="entry name" value="F-box-assoc_dom_typ1"/>
</dbReference>
<dbReference type="SMART" id="SM00256">
    <property type="entry name" value="FBOX"/>
    <property type="match status" value="1"/>
</dbReference>
<organism evidence="3 4">
    <name type="scientific">Leersia perrieri</name>
    <dbReference type="NCBI Taxonomy" id="77586"/>
    <lineage>
        <taxon>Eukaryota</taxon>
        <taxon>Viridiplantae</taxon>
        <taxon>Streptophyta</taxon>
        <taxon>Embryophyta</taxon>
        <taxon>Tracheophyta</taxon>
        <taxon>Spermatophyta</taxon>
        <taxon>Magnoliopsida</taxon>
        <taxon>Liliopsida</taxon>
        <taxon>Poales</taxon>
        <taxon>Poaceae</taxon>
        <taxon>BOP clade</taxon>
        <taxon>Oryzoideae</taxon>
        <taxon>Oryzeae</taxon>
        <taxon>Oryzinae</taxon>
        <taxon>Leersia</taxon>
    </lineage>
</organism>
<accession>A0A0D9WW91</accession>
<reference evidence="3 4" key="1">
    <citation type="submission" date="2012-08" db="EMBL/GenBank/DDBJ databases">
        <title>Oryza genome evolution.</title>
        <authorList>
            <person name="Wing R.A."/>
        </authorList>
    </citation>
    <scope>NUCLEOTIDE SEQUENCE</scope>
</reference>
<dbReference type="Gene3D" id="1.20.1280.50">
    <property type="match status" value="1"/>
</dbReference>
<protein>
    <recommendedName>
        <fullName evidence="2">F-box domain-containing protein</fullName>
    </recommendedName>
</protein>
<proteinExistence type="predicted"/>
<dbReference type="InterPro" id="IPR036047">
    <property type="entry name" value="F-box-like_dom_sf"/>
</dbReference>
<dbReference type="SUPFAM" id="SSF81383">
    <property type="entry name" value="F-box domain"/>
    <property type="match status" value="1"/>
</dbReference>
<feature type="compositionally biased region" description="Basic residues" evidence="1">
    <location>
        <begin position="23"/>
        <end position="33"/>
    </location>
</feature>
<reference evidence="4" key="2">
    <citation type="submission" date="2013-12" db="EMBL/GenBank/DDBJ databases">
        <authorList>
            <person name="Yu Y."/>
            <person name="Lee S."/>
            <person name="de Baynast K."/>
            <person name="Wissotski M."/>
            <person name="Liu L."/>
            <person name="Talag J."/>
            <person name="Goicoechea J."/>
            <person name="Angelova A."/>
            <person name="Jetty R."/>
            <person name="Kudrna D."/>
            <person name="Golser W."/>
            <person name="Rivera L."/>
            <person name="Zhang J."/>
            <person name="Wing R."/>
        </authorList>
    </citation>
    <scope>NUCLEOTIDE SEQUENCE</scope>
</reference>
<keyword evidence="4" id="KW-1185">Reference proteome</keyword>
<dbReference type="InterPro" id="IPR017451">
    <property type="entry name" value="F-box-assoc_interact_dom"/>
</dbReference>
<dbReference type="PANTHER" id="PTHR31111">
    <property type="entry name" value="BNAA05G37150D PROTEIN-RELATED"/>
    <property type="match status" value="1"/>
</dbReference>
<evidence type="ECO:0000259" key="2">
    <source>
        <dbReference type="SMART" id="SM00256"/>
    </source>
</evidence>
<dbReference type="Proteomes" id="UP000032180">
    <property type="component" value="Chromosome 7"/>
</dbReference>
<dbReference type="AlphaFoldDB" id="A0A0D9WW91"/>
<dbReference type="InterPro" id="IPR001810">
    <property type="entry name" value="F-box_dom"/>
</dbReference>